<feature type="signal peptide" evidence="1">
    <location>
        <begin position="1"/>
        <end position="22"/>
    </location>
</feature>
<evidence type="ECO:0000256" key="1">
    <source>
        <dbReference type="SAM" id="SignalP"/>
    </source>
</evidence>
<dbReference type="AlphaFoldDB" id="A0A5C6ZCC7"/>
<dbReference type="Proteomes" id="UP000321578">
    <property type="component" value="Unassembled WGS sequence"/>
</dbReference>
<comment type="caution">
    <text evidence="2">The sequence shown here is derived from an EMBL/GenBank/DDBJ whole genome shotgun (WGS) entry which is preliminary data.</text>
</comment>
<keyword evidence="3" id="KW-1185">Reference proteome</keyword>
<protein>
    <submittedName>
        <fullName evidence="2">TonB-dependent receptor</fullName>
    </submittedName>
</protein>
<proteinExistence type="predicted"/>
<dbReference type="EMBL" id="VORO01000045">
    <property type="protein sequence ID" value="TXD86644.1"/>
    <property type="molecule type" value="Genomic_DNA"/>
</dbReference>
<keyword evidence="2" id="KW-0675">Receptor</keyword>
<reference evidence="2 3" key="1">
    <citation type="submission" date="2019-08" db="EMBL/GenBank/DDBJ databases">
        <title>Genomes of Subsaximicrobium wynnwilliamsii strains.</title>
        <authorList>
            <person name="Bowman J.P."/>
        </authorList>
    </citation>
    <scope>NUCLEOTIDE SEQUENCE [LARGE SCALE GENOMIC DNA]</scope>
    <source>
        <strain evidence="2 3">2-80-2</strain>
    </source>
</reference>
<keyword evidence="1" id="KW-0732">Signal</keyword>
<sequence length="889" mass="102558">MTKKIKFLWLITLLFFSFNGLAQIQGNVLDINKQPIEFVTVVLKKAVDSTFVTYTRTDSDGFYSLKSKTIGTFLLSFSSLGYAKKEQNIVVTDVSKTIKINITLQEEIVSLDEVVVRAELDITQKKDTITFNAKAFAQGNEEVVEDLLKKIPGLTVESDGTIKVGNQEVEKVMIEGDDFFERGYKLLTKNMPAQPIDKIELLQNYSNNRLLKGIEESERVALNLKLSDDAKRIWFGNMTIGYDAFANEDRYHIKGNLMNFGKKNKYYFLSNANNIGFDATGDINHLIRPIRFNEPASLGDNQSITSLINLAVNTPNFKRSRITFNNAEMASLNAIFNPTEKLKIKTLGFLNWDELDFFRNRVDNVSVNGLDFTNTEDYQLQNKKRIGFGKVDLIYNLSKTKMLEATSKYQNANFSSASDLVFNNQSTVENLNNPVELFDQKITFTNKFKENKVLLLTGRFIDETAPQNYSVNQFFFNDLFPNTTANNVNQNLVQKMTFAGIEAHLLDRKENKNLFEFKIGNTFRKDNLNSQFSLLENNTEISEPIGYQNNLSYSVNDLYLTTKYQYSLNKVKFIGNLSVHQLFNRLEQNNQSSSQQPFFINPSLGIDYKINGNNRIRTSYAHNRTNATVLNVYNDFVLTGFRNFNSGAGDFNQLDASAFLLSYQLGNWSDRFFANTTFSYTKNHNFFSTNTIINQNFTQEEAIIIKDREAFDTKASFDYFLKKLSSNIKINLGFTQSEFKNVVNNSELREVSSINYEYGIEFRSAFDSFFDFNIGTKWLNNEIKTTVTNEFTDNVSFLDLNFYVNDKFNMDLQTERYFFGNLQSDNTYYFLDFNARYTIKENKLTLMLSGKNLFNTDTFRNFTISDIGNSTTEYRLLPRYVLLKMEYRF</sequence>
<accession>A0A5C6ZCC7</accession>
<evidence type="ECO:0000313" key="2">
    <source>
        <dbReference type="EMBL" id="TXD86644.1"/>
    </source>
</evidence>
<dbReference type="Gene3D" id="2.60.40.1120">
    <property type="entry name" value="Carboxypeptidase-like, regulatory domain"/>
    <property type="match status" value="1"/>
</dbReference>
<gene>
    <name evidence="2" type="ORF">ESY86_19680</name>
</gene>
<name>A0A5C6ZCC7_9FLAO</name>
<feature type="chain" id="PRO_5023141047" evidence="1">
    <location>
        <begin position="23"/>
        <end position="889"/>
    </location>
</feature>
<evidence type="ECO:0000313" key="3">
    <source>
        <dbReference type="Proteomes" id="UP000321578"/>
    </source>
</evidence>
<dbReference type="OrthoDB" id="603275at2"/>
<dbReference type="RefSeq" id="WP_147088427.1">
    <property type="nucleotide sequence ID" value="NZ_VORM01000049.1"/>
</dbReference>
<dbReference type="SUPFAM" id="SSF49464">
    <property type="entry name" value="Carboxypeptidase regulatory domain-like"/>
    <property type="match status" value="1"/>
</dbReference>
<organism evidence="2 3">
    <name type="scientific">Subsaximicrobium wynnwilliamsii</name>
    <dbReference type="NCBI Taxonomy" id="291179"/>
    <lineage>
        <taxon>Bacteria</taxon>
        <taxon>Pseudomonadati</taxon>
        <taxon>Bacteroidota</taxon>
        <taxon>Flavobacteriia</taxon>
        <taxon>Flavobacteriales</taxon>
        <taxon>Flavobacteriaceae</taxon>
        <taxon>Subsaximicrobium</taxon>
    </lineage>
</organism>
<dbReference type="InterPro" id="IPR008969">
    <property type="entry name" value="CarboxyPept-like_regulatory"/>
</dbReference>
<dbReference type="SUPFAM" id="SSF56935">
    <property type="entry name" value="Porins"/>
    <property type="match status" value="1"/>
</dbReference>
<dbReference type="Pfam" id="PF13715">
    <property type="entry name" value="CarbopepD_reg_2"/>
    <property type="match status" value="1"/>
</dbReference>